<proteinExistence type="predicted"/>
<reference evidence="2" key="1">
    <citation type="submission" date="2020-11" db="EMBL/GenBank/DDBJ databases">
        <title>Complete genome sequence of a novel pathogenic Methylobacterium strain isolated from rice in Vietnam.</title>
        <authorList>
            <person name="Lai K."/>
            <person name="Okazaki S."/>
            <person name="Higashi K."/>
            <person name="Mori H."/>
            <person name="Toyoda A."/>
            <person name="Kurokawa K."/>
        </authorList>
    </citation>
    <scope>NUCLEOTIDE SEQUENCE</scope>
    <source>
        <strain evidence="2">VL1</strain>
        <plasmid evidence="2">pVL1_4</plasmid>
    </source>
</reference>
<accession>A0A8H8X1A7</accession>
<dbReference type="Proteomes" id="UP000663508">
    <property type="component" value="Plasmid pVL1_4"/>
</dbReference>
<organism evidence="2 3">
    <name type="scientific">Methylobacterium indicum</name>
    <dbReference type="NCBI Taxonomy" id="1775910"/>
    <lineage>
        <taxon>Bacteria</taxon>
        <taxon>Pseudomonadati</taxon>
        <taxon>Pseudomonadota</taxon>
        <taxon>Alphaproteobacteria</taxon>
        <taxon>Hyphomicrobiales</taxon>
        <taxon>Methylobacteriaceae</taxon>
        <taxon>Methylobacterium</taxon>
    </lineage>
</organism>
<feature type="region of interest" description="Disordered" evidence="1">
    <location>
        <begin position="40"/>
        <end position="79"/>
    </location>
</feature>
<evidence type="ECO:0000313" key="2">
    <source>
        <dbReference type="EMBL" id="BCM88057.1"/>
    </source>
</evidence>
<name>A0A8H8X1A7_9HYPH</name>
<dbReference type="KEGG" id="mind:mvi_65180"/>
<sequence length="79" mass="8834">MSPRGTRLGRLRIMSGTLRLRPAEFAIKIAAPELSDPIVRRRPADLEEKHDPRGWIIERPRSQPGEVSAKRSENGPGPV</sequence>
<evidence type="ECO:0000256" key="1">
    <source>
        <dbReference type="SAM" id="MobiDB-lite"/>
    </source>
</evidence>
<evidence type="ECO:0000313" key="3">
    <source>
        <dbReference type="Proteomes" id="UP000663508"/>
    </source>
</evidence>
<dbReference type="EMBL" id="AP024149">
    <property type="protein sequence ID" value="BCM88057.1"/>
    <property type="molecule type" value="Genomic_DNA"/>
</dbReference>
<feature type="compositionally biased region" description="Basic and acidic residues" evidence="1">
    <location>
        <begin position="40"/>
        <end position="61"/>
    </location>
</feature>
<geneLocation type="plasmid" evidence="2 3">
    <name>pVL1_4</name>
</geneLocation>
<protein>
    <submittedName>
        <fullName evidence="2">Uncharacterized protein</fullName>
    </submittedName>
</protein>
<gene>
    <name evidence="2" type="ORF">mvi_65180</name>
</gene>
<dbReference type="AlphaFoldDB" id="A0A8H8X1A7"/>
<keyword evidence="2" id="KW-0614">Plasmid</keyword>